<evidence type="ECO:0000313" key="4">
    <source>
        <dbReference type="Proteomes" id="UP000007431"/>
    </source>
</evidence>
<proteinExistence type="predicted"/>
<dbReference type="Proteomes" id="UP000007431">
    <property type="component" value="Unassembled WGS sequence"/>
</dbReference>
<dbReference type="InterPro" id="IPR008266">
    <property type="entry name" value="Tyr_kinase_AS"/>
</dbReference>
<feature type="region of interest" description="Disordered" evidence="1">
    <location>
        <begin position="773"/>
        <end position="794"/>
    </location>
</feature>
<evidence type="ECO:0000256" key="1">
    <source>
        <dbReference type="SAM" id="MobiDB-lite"/>
    </source>
</evidence>
<feature type="domain" description="Protein kinase" evidence="2">
    <location>
        <begin position="307"/>
        <end position="673"/>
    </location>
</feature>
<dbReference type="InParanoid" id="D8PKK7"/>
<dbReference type="GO" id="GO:0005524">
    <property type="term" value="F:ATP binding"/>
    <property type="evidence" value="ECO:0007669"/>
    <property type="project" value="InterPro"/>
</dbReference>
<dbReference type="InterPro" id="IPR011009">
    <property type="entry name" value="Kinase-like_dom_sf"/>
</dbReference>
<dbReference type="SUPFAM" id="SSF56112">
    <property type="entry name" value="Protein kinase-like (PK-like)"/>
    <property type="match status" value="1"/>
</dbReference>
<dbReference type="STRING" id="578458.D8PKK7"/>
<feature type="region of interest" description="Disordered" evidence="1">
    <location>
        <begin position="418"/>
        <end position="457"/>
    </location>
</feature>
<sequence length="819" mass="92351">MAKKKHIDTPYKAASARTSKSNKKNLAQNRDRHMRSAQNHTRASPLSSWFKAYAKEWTIVDGADMDSIVDHLVKAKHLSVGTEGQWTAVPRKRRDGTNENSHFAGMEKIWESVLNAAEEVKGGSSRVDAISQLCESSYPTNTQYALPGSAKKAPLRYNADAATAGDDADLGQQAVVFTADVAVTYEWKLEQNAEAIANNDAQTIGATGHIMFNDVTRAWHYSVTIEKASVRLWCHSRGHTGMSKRFDMHTAPRELIHFILFSTYSTKKQLGFDPRTTRVIDDKGQLQYRFTVRRIDSDDPDDQYLVWQTTRILDERSAGELYSRAMRVYAIKPVGEDGKVVQGARERVKRDFWVFAHTKQEKVIQQDILKKIAASLEPGEDLHDIEQHFMRFLTDEIVAEAPPPPADSERYWFADRRNPAGKQSSKARITNNSLRSEAGEGGPSGSEDEDEDEDEELELHGKVRIESIYDELCEDMYHVDDPAEYFYALSICVKILSYLRRAGYLHRDISPGNFLLYFLARQATAVSKRFVIKIADLEYAKEYLTVSRHDPITGTAQYMAVEVQSRSHLLVPLEQVLVPATDFFSYNPYHDLESVMWMALAFVMSRMSLTILREENWQDLADAVAGMASDAARVFVNNICGSSARNALVTESGPKVDLQENLESLYGEASPVTTLPNLLQDIWLAYSALQSKSAKHVTNNRYNLSCFDDRLYRKLRVGFETISNHFVESAEPLVLLSQIDRTTGNLIPDHGTLKKGGKAKVASQACTVSFATKRKADEPPATAQPSEAKLNTSTEKRRVAEALWRYWRDSDDRNKCSHC</sequence>
<feature type="compositionally biased region" description="Polar residues" evidence="1">
    <location>
        <begin position="16"/>
        <end position="28"/>
    </location>
</feature>
<feature type="compositionally biased region" description="Polar residues" evidence="1">
    <location>
        <begin position="421"/>
        <end position="435"/>
    </location>
</feature>
<protein>
    <recommendedName>
        <fullName evidence="2">Protein kinase domain-containing protein</fullName>
    </recommendedName>
</protein>
<feature type="compositionally biased region" description="Acidic residues" evidence="1">
    <location>
        <begin position="446"/>
        <end position="457"/>
    </location>
</feature>
<accession>D8PKK7</accession>
<keyword evidence="4" id="KW-1185">Reference proteome</keyword>
<dbReference type="Gene3D" id="1.10.510.10">
    <property type="entry name" value="Transferase(Phosphotransferase) domain 1"/>
    <property type="match status" value="1"/>
</dbReference>
<feature type="compositionally biased region" description="Polar residues" evidence="1">
    <location>
        <begin position="783"/>
        <end position="793"/>
    </location>
</feature>
<dbReference type="HOGENOM" id="CLU_015199_0_0_1"/>
<dbReference type="VEuPathDB" id="FungiDB:SCHCODRAFT_02720685"/>
<organism evidence="4">
    <name type="scientific">Schizophyllum commune (strain H4-8 / FGSC 9210)</name>
    <name type="common">Split gill fungus</name>
    <dbReference type="NCBI Taxonomy" id="578458"/>
    <lineage>
        <taxon>Eukaryota</taxon>
        <taxon>Fungi</taxon>
        <taxon>Dikarya</taxon>
        <taxon>Basidiomycota</taxon>
        <taxon>Agaricomycotina</taxon>
        <taxon>Agaricomycetes</taxon>
        <taxon>Agaricomycetidae</taxon>
        <taxon>Agaricales</taxon>
        <taxon>Schizophyllaceae</taxon>
        <taxon>Schizophyllum</taxon>
    </lineage>
</organism>
<reference evidence="3 4" key="1">
    <citation type="journal article" date="2010" name="Nat. Biotechnol.">
        <title>Genome sequence of the model mushroom Schizophyllum commune.</title>
        <authorList>
            <person name="Ohm R.A."/>
            <person name="de Jong J.F."/>
            <person name="Lugones L.G."/>
            <person name="Aerts A."/>
            <person name="Kothe E."/>
            <person name="Stajich J.E."/>
            <person name="de Vries R.P."/>
            <person name="Record E."/>
            <person name="Levasseur A."/>
            <person name="Baker S.E."/>
            <person name="Bartholomew K.A."/>
            <person name="Coutinho P.M."/>
            <person name="Erdmann S."/>
            <person name="Fowler T.J."/>
            <person name="Gathman A.C."/>
            <person name="Lombard V."/>
            <person name="Henrissat B."/>
            <person name="Knabe N."/>
            <person name="Kuees U."/>
            <person name="Lilly W.W."/>
            <person name="Lindquist E."/>
            <person name="Lucas S."/>
            <person name="Magnuson J.K."/>
            <person name="Piumi F."/>
            <person name="Raudaskoski M."/>
            <person name="Salamov A."/>
            <person name="Schmutz J."/>
            <person name="Schwarze F.W.M.R."/>
            <person name="vanKuyk P.A."/>
            <person name="Horton J.S."/>
            <person name="Grigoriev I.V."/>
            <person name="Woesten H.A.B."/>
        </authorList>
    </citation>
    <scope>NUCLEOTIDE SEQUENCE [LARGE SCALE GENOMIC DNA]</scope>
    <source>
        <strain evidence="4">H4-8 / FGSC 9210</strain>
    </source>
</reference>
<dbReference type="PROSITE" id="PS50011">
    <property type="entry name" value="PROTEIN_KINASE_DOM"/>
    <property type="match status" value="1"/>
</dbReference>
<dbReference type="InterPro" id="IPR040976">
    <property type="entry name" value="Pkinase_fungal"/>
</dbReference>
<dbReference type="EMBL" id="GL377302">
    <property type="protein sequence ID" value="EFJ02652.1"/>
    <property type="molecule type" value="Genomic_DNA"/>
</dbReference>
<dbReference type="PROSITE" id="PS00109">
    <property type="entry name" value="PROTEIN_KINASE_TYR"/>
    <property type="match status" value="1"/>
</dbReference>
<feature type="region of interest" description="Disordered" evidence="1">
    <location>
        <begin position="1"/>
        <end position="42"/>
    </location>
</feature>
<dbReference type="Pfam" id="PF17667">
    <property type="entry name" value="Pkinase_fungal"/>
    <property type="match status" value="1"/>
</dbReference>
<dbReference type="AlphaFoldDB" id="D8PKK7"/>
<dbReference type="GO" id="GO:0004672">
    <property type="term" value="F:protein kinase activity"/>
    <property type="evidence" value="ECO:0007669"/>
    <property type="project" value="InterPro"/>
</dbReference>
<dbReference type="InterPro" id="IPR000719">
    <property type="entry name" value="Prot_kinase_dom"/>
</dbReference>
<dbReference type="PANTHER" id="PTHR38248:SF2">
    <property type="entry name" value="FUNK1 11"/>
    <property type="match status" value="1"/>
</dbReference>
<dbReference type="PANTHER" id="PTHR38248">
    <property type="entry name" value="FUNK1 6"/>
    <property type="match status" value="1"/>
</dbReference>
<evidence type="ECO:0000259" key="2">
    <source>
        <dbReference type="PROSITE" id="PS50011"/>
    </source>
</evidence>
<evidence type="ECO:0000313" key="3">
    <source>
        <dbReference type="EMBL" id="EFJ02652.1"/>
    </source>
</evidence>
<gene>
    <name evidence="3" type="ORF">SCHCODRAFT_231780</name>
</gene>
<name>D8PKK7_SCHCM</name>